<organism evidence="1 2">
    <name type="scientific">Dryococelus australis</name>
    <dbReference type="NCBI Taxonomy" id="614101"/>
    <lineage>
        <taxon>Eukaryota</taxon>
        <taxon>Metazoa</taxon>
        <taxon>Ecdysozoa</taxon>
        <taxon>Arthropoda</taxon>
        <taxon>Hexapoda</taxon>
        <taxon>Insecta</taxon>
        <taxon>Pterygota</taxon>
        <taxon>Neoptera</taxon>
        <taxon>Polyneoptera</taxon>
        <taxon>Phasmatodea</taxon>
        <taxon>Verophasmatodea</taxon>
        <taxon>Anareolatae</taxon>
        <taxon>Phasmatidae</taxon>
        <taxon>Eurycanthinae</taxon>
        <taxon>Dryococelus</taxon>
    </lineage>
</organism>
<keyword evidence="2" id="KW-1185">Reference proteome</keyword>
<evidence type="ECO:0000313" key="2">
    <source>
        <dbReference type="Proteomes" id="UP001159363"/>
    </source>
</evidence>
<dbReference type="Proteomes" id="UP001159363">
    <property type="component" value="Chromosome 13"/>
</dbReference>
<gene>
    <name evidence="1" type="ORF">PR048_030176</name>
</gene>
<accession>A0ABQ9G8Z5</accession>
<dbReference type="EMBL" id="JARBHB010000014">
    <property type="protein sequence ID" value="KAJ8868637.1"/>
    <property type="molecule type" value="Genomic_DNA"/>
</dbReference>
<reference evidence="1 2" key="1">
    <citation type="submission" date="2023-02" db="EMBL/GenBank/DDBJ databases">
        <title>LHISI_Scaffold_Assembly.</title>
        <authorList>
            <person name="Stuart O.P."/>
            <person name="Cleave R."/>
            <person name="Magrath M.J.L."/>
            <person name="Mikheyev A.S."/>
        </authorList>
    </citation>
    <scope>NUCLEOTIDE SEQUENCE [LARGE SCALE GENOMIC DNA]</scope>
    <source>
        <strain evidence="1">Daus_M_001</strain>
        <tissue evidence="1">Leg muscle</tissue>
    </source>
</reference>
<name>A0ABQ9G8Z5_9NEOP</name>
<protein>
    <submittedName>
        <fullName evidence="1">Uncharacterized protein</fullName>
    </submittedName>
</protein>
<sequence>MSSRYRILHSVIHIKPENKRYVTQKTRELTKLRANGEWRTDWAAFYRLQNPALAQKKNTFYSSISNIAME</sequence>
<evidence type="ECO:0000313" key="1">
    <source>
        <dbReference type="EMBL" id="KAJ8868637.1"/>
    </source>
</evidence>
<proteinExistence type="predicted"/>
<comment type="caution">
    <text evidence="1">The sequence shown here is derived from an EMBL/GenBank/DDBJ whole genome shotgun (WGS) entry which is preliminary data.</text>
</comment>